<sequence length="476" mass="52363">MLTVMIFVFLIGYLCIALEHPLKVNKAGTALLTGTILWVLYTFAAPDLIPTASAEEFKEFLDAYPAIADLPFVEQCTRFVVEHQVLDSIGEIAETLIFLIGAMITVELIDAHGGFMFITNRIKTNQKKKLLLLVAFITFFMSAILDNLTTSIVMVMLMRKLLGNYKERWVFGCVIIIAANSGGAWSPIGDVTTIMLWVRGNISSSSTIPHLILPSLVSMIVPVLIMMRFLHGKVTPPDAFTYNENDKLLKELRTKEKLSILILGVLCLIFVPIFKTITHLPPFMGILMGVGILWIYTELMYKRNIVNEDLKLRLSKIVRRIDGATLLFFLGILLAVDALRCSGVLTDFAFWLDETVGNVYAVNLIIGTLSAVVDNVPLVAGAIGMYPVATDAIIATATDPTYMANFVQDGIFWQFLAYCAGVGGSMLIIGSAAGVVVMGLERINFIWYLKNISLLALIGYLAGAGVYILQNVVLGL</sequence>
<comment type="caution">
    <text evidence="13">The sequence shown here is derived from an EMBL/GenBank/DDBJ whole genome shotgun (WGS) entry which is preliminary data.</text>
</comment>
<feature type="transmembrane region" description="Helical" evidence="11">
    <location>
        <begin position="130"/>
        <end position="157"/>
    </location>
</feature>
<comment type="subcellular location">
    <subcellularLocation>
        <location evidence="1">Membrane</location>
        <topology evidence="1">Multi-pass membrane protein</topology>
    </subcellularLocation>
</comment>
<keyword evidence="2" id="KW-0813">Transport</keyword>
<protein>
    <submittedName>
        <fullName evidence="13">Sodium:proton antiporter</fullName>
    </submittedName>
</protein>
<dbReference type="GO" id="GO:0016020">
    <property type="term" value="C:membrane"/>
    <property type="evidence" value="ECO:0007669"/>
    <property type="project" value="UniProtKB-SubCell"/>
</dbReference>
<evidence type="ECO:0000256" key="1">
    <source>
        <dbReference type="ARBA" id="ARBA00004141"/>
    </source>
</evidence>
<evidence type="ECO:0000313" key="13">
    <source>
        <dbReference type="EMBL" id="KMM32807.1"/>
    </source>
</evidence>
<feature type="transmembrane region" description="Helical" evidence="11">
    <location>
        <begin position="27"/>
        <end position="49"/>
    </location>
</feature>
<evidence type="ECO:0000256" key="5">
    <source>
        <dbReference type="ARBA" id="ARBA00022989"/>
    </source>
</evidence>
<evidence type="ECO:0000256" key="8">
    <source>
        <dbReference type="ARBA" id="ARBA00023136"/>
    </source>
</evidence>
<keyword evidence="3" id="KW-0050">Antiport</keyword>
<keyword evidence="6" id="KW-0915">Sodium</keyword>
<feature type="transmembrane region" description="Helical" evidence="11">
    <location>
        <begin position="321"/>
        <end position="339"/>
    </location>
</feature>
<evidence type="ECO:0000256" key="9">
    <source>
        <dbReference type="ARBA" id="ARBA00023201"/>
    </source>
</evidence>
<evidence type="ECO:0000256" key="4">
    <source>
        <dbReference type="ARBA" id="ARBA00022692"/>
    </source>
</evidence>
<evidence type="ECO:0000256" key="6">
    <source>
        <dbReference type="ARBA" id="ARBA00023053"/>
    </source>
</evidence>
<keyword evidence="5 11" id="KW-1133">Transmembrane helix</keyword>
<dbReference type="GO" id="GO:0006814">
    <property type="term" value="P:sodium ion transport"/>
    <property type="evidence" value="ECO:0007669"/>
    <property type="project" value="UniProtKB-KW"/>
</dbReference>
<dbReference type="InterPro" id="IPR004680">
    <property type="entry name" value="Cit_transptr-like_dom"/>
</dbReference>
<evidence type="ECO:0000256" key="10">
    <source>
        <dbReference type="ARBA" id="ARBA00025753"/>
    </source>
</evidence>
<gene>
    <name evidence="13" type="ORF">ACM15_15420</name>
</gene>
<evidence type="ECO:0000313" key="14">
    <source>
        <dbReference type="Proteomes" id="UP000036166"/>
    </source>
</evidence>
<feature type="transmembrane region" description="Helical" evidence="11">
    <location>
        <begin position="452"/>
        <end position="470"/>
    </location>
</feature>
<dbReference type="PATRIC" id="fig|328812.4.peg.4025"/>
<dbReference type="EMBL" id="LFJV01000050">
    <property type="protein sequence ID" value="KMM32807.1"/>
    <property type="molecule type" value="Genomic_DNA"/>
</dbReference>
<feature type="transmembrane region" description="Helical" evidence="11">
    <location>
        <begin position="208"/>
        <end position="230"/>
    </location>
</feature>
<evidence type="ECO:0000259" key="12">
    <source>
        <dbReference type="Pfam" id="PF03600"/>
    </source>
</evidence>
<keyword evidence="7" id="KW-0406">Ion transport</keyword>
<feature type="transmembrane region" description="Helical" evidence="11">
    <location>
        <begin position="96"/>
        <end position="118"/>
    </location>
</feature>
<keyword evidence="9" id="KW-0739">Sodium transport</keyword>
<keyword evidence="4 11" id="KW-0812">Transmembrane</keyword>
<keyword evidence="8 11" id="KW-0472">Membrane</keyword>
<dbReference type="NCBIfam" id="NF038006">
    <property type="entry name" value="NhaD_1"/>
    <property type="match status" value="1"/>
</dbReference>
<evidence type="ECO:0000256" key="3">
    <source>
        <dbReference type="ARBA" id="ARBA00022449"/>
    </source>
</evidence>
<reference evidence="13 14" key="1">
    <citation type="submission" date="2015-06" db="EMBL/GenBank/DDBJ databases">
        <title>Draft Genome Sequence of Parabacteroides goldsteinii with Putative Novel Metallo-Beta-Lactamases Isolated from a Blood Culture from a Human Patient.</title>
        <authorList>
            <person name="Krogh T.J."/>
            <person name="Agergaard C.N."/>
            <person name="Moller-Jensen J."/>
            <person name="Justesen U.S."/>
        </authorList>
    </citation>
    <scope>NUCLEOTIDE SEQUENCE [LARGE SCALE GENOMIC DNA]</scope>
    <source>
        <strain evidence="13 14">910340</strain>
    </source>
</reference>
<evidence type="ECO:0000256" key="2">
    <source>
        <dbReference type="ARBA" id="ARBA00022448"/>
    </source>
</evidence>
<feature type="transmembrane region" description="Helical" evidence="11">
    <location>
        <begin position="258"/>
        <end position="277"/>
    </location>
</feature>
<dbReference type="RefSeq" id="WP_007652610.1">
    <property type="nucleotide sequence ID" value="NZ_AP031410.1"/>
</dbReference>
<dbReference type="GO" id="GO:0015297">
    <property type="term" value="F:antiporter activity"/>
    <property type="evidence" value="ECO:0007669"/>
    <property type="project" value="UniProtKB-KW"/>
</dbReference>
<dbReference type="InterPro" id="IPR045016">
    <property type="entry name" value="NhaD-like"/>
</dbReference>
<accession>A0A0J6FDZ5</accession>
<feature type="transmembrane region" description="Helical" evidence="11">
    <location>
        <begin position="415"/>
        <end position="440"/>
    </location>
</feature>
<comment type="similarity">
    <text evidence="10">Belongs to the NhaD Na(+)/H(+) (TC 2.A.62) antiporter family.</text>
</comment>
<evidence type="ECO:0000256" key="7">
    <source>
        <dbReference type="ARBA" id="ARBA00023065"/>
    </source>
</evidence>
<feature type="domain" description="Citrate transporter-like" evidence="12">
    <location>
        <begin position="18"/>
        <end position="403"/>
    </location>
</feature>
<feature type="transmembrane region" description="Helical" evidence="11">
    <location>
        <begin position="169"/>
        <end position="188"/>
    </location>
</feature>
<dbReference type="Proteomes" id="UP000036166">
    <property type="component" value="Unassembled WGS sequence"/>
</dbReference>
<proteinExistence type="inferred from homology"/>
<dbReference type="PANTHER" id="PTHR43269:SF2">
    <property type="entry name" value="SODIUM_PROTON ANTIPORTER 1-RELATED"/>
    <property type="match status" value="1"/>
</dbReference>
<evidence type="ECO:0000256" key="11">
    <source>
        <dbReference type="SAM" id="Phobius"/>
    </source>
</evidence>
<dbReference type="PANTHER" id="PTHR43269">
    <property type="entry name" value="SODIUM/PROTON ANTIPORTER 1-RELATED"/>
    <property type="match status" value="1"/>
</dbReference>
<dbReference type="AlphaFoldDB" id="A0A0J6FDZ5"/>
<organism evidence="13 14">
    <name type="scientific">Parabacteroides goldsteinii</name>
    <dbReference type="NCBI Taxonomy" id="328812"/>
    <lineage>
        <taxon>Bacteria</taxon>
        <taxon>Pseudomonadati</taxon>
        <taxon>Bacteroidota</taxon>
        <taxon>Bacteroidia</taxon>
        <taxon>Bacteroidales</taxon>
        <taxon>Tannerellaceae</taxon>
        <taxon>Parabacteroides</taxon>
    </lineage>
</organism>
<name>A0A0J6FDZ5_9BACT</name>
<dbReference type="Pfam" id="PF03600">
    <property type="entry name" value="CitMHS"/>
    <property type="match status" value="1"/>
</dbReference>